<comment type="subunit">
    <text evidence="7">Forms oligomers.</text>
</comment>
<protein>
    <recommendedName>
        <fullName evidence="1 7">Transcriptional regulator MraZ</fullName>
    </recommendedName>
</protein>
<organism evidence="10 11">
    <name type="scientific">Tranquillimonas rosea</name>
    <dbReference type="NCBI Taxonomy" id="641238"/>
    <lineage>
        <taxon>Bacteria</taxon>
        <taxon>Pseudomonadati</taxon>
        <taxon>Pseudomonadota</taxon>
        <taxon>Alphaproteobacteria</taxon>
        <taxon>Rhodobacterales</taxon>
        <taxon>Roseobacteraceae</taxon>
        <taxon>Tranquillimonas</taxon>
    </lineage>
</organism>
<evidence type="ECO:0000256" key="2">
    <source>
        <dbReference type="ARBA" id="ARBA00022490"/>
    </source>
</evidence>
<dbReference type="AlphaFoldDB" id="A0A1H9UZ48"/>
<sequence>MVRAFRGESVHKVDTKGRVSIPAGFRRVLEAGDPNFTEGLNPELVIVYGGETRDYLECFTMDSIAKIDAKISRLPRGSKKRKALQRLYHTHAHPTSVDETGRLVLPAKLREKIGLNGEAFFAGTGETFEIWSPEAYDASIGDGGEDEDFDPDVDPEVYLDGEED</sequence>
<dbReference type="CDD" id="cd16320">
    <property type="entry name" value="MraZ_N"/>
    <property type="match status" value="1"/>
</dbReference>
<dbReference type="InterPro" id="IPR035644">
    <property type="entry name" value="MraZ_C"/>
</dbReference>
<dbReference type="InterPro" id="IPR007159">
    <property type="entry name" value="SpoVT-AbrB_dom"/>
</dbReference>
<dbReference type="RefSeq" id="WP_177190453.1">
    <property type="nucleotide sequence ID" value="NZ_CBDDGO010000004.1"/>
</dbReference>
<dbReference type="InterPro" id="IPR020603">
    <property type="entry name" value="MraZ_dom"/>
</dbReference>
<keyword evidence="3" id="KW-0677">Repeat</keyword>
<keyword evidence="4 7" id="KW-0805">Transcription regulation</keyword>
<dbReference type="GO" id="GO:0009295">
    <property type="term" value="C:nucleoid"/>
    <property type="evidence" value="ECO:0007669"/>
    <property type="project" value="UniProtKB-SubCell"/>
</dbReference>
<keyword evidence="5 7" id="KW-0238">DNA-binding</keyword>
<comment type="similarity">
    <text evidence="7">Belongs to the MraZ family.</text>
</comment>
<dbReference type="CDD" id="cd16321">
    <property type="entry name" value="MraZ_C"/>
    <property type="match status" value="1"/>
</dbReference>
<dbReference type="Proteomes" id="UP000198885">
    <property type="component" value="Unassembled WGS sequence"/>
</dbReference>
<dbReference type="Gene3D" id="3.40.1550.20">
    <property type="entry name" value="Transcriptional regulator MraZ domain"/>
    <property type="match status" value="1"/>
</dbReference>
<evidence type="ECO:0000256" key="8">
    <source>
        <dbReference type="SAM" id="MobiDB-lite"/>
    </source>
</evidence>
<name>A0A1H9UZ48_9RHOB</name>
<evidence type="ECO:0000256" key="1">
    <source>
        <dbReference type="ARBA" id="ARBA00013860"/>
    </source>
</evidence>
<evidence type="ECO:0000256" key="6">
    <source>
        <dbReference type="ARBA" id="ARBA00023163"/>
    </source>
</evidence>
<dbReference type="NCBIfam" id="NF001476">
    <property type="entry name" value="PRK00326.2-2"/>
    <property type="match status" value="1"/>
</dbReference>
<keyword evidence="11" id="KW-1185">Reference proteome</keyword>
<dbReference type="SUPFAM" id="SSF89447">
    <property type="entry name" value="AbrB/MazE/MraZ-like"/>
    <property type="match status" value="1"/>
</dbReference>
<evidence type="ECO:0000256" key="5">
    <source>
        <dbReference type="ARBA" id="ARBA00023125"/>
    </source>
</evidence>
<evidence type="ECO:0000259" key="9">
    <source>
        <dbReference type="PROSITE" id="PS51740"/>
    </source>
</evidence>
<dbReference type="InterPro" id="IPR035642">
    <property type="entry name" value="MraZ_N"/>
</dbReference>
<dbReference type="PANTHER" id="PTHR34701:SF1">
    <property type="entry name" value="TRANSCRIPTIONAL REGULATOR MRAZ"/>
    <property type="match status" value="1"/>
</dbReference>
<dbReference type="EMBL" id="FOGU01000006">
    <property type="protein sequence ID" value="SES14800.1"/>
    <property type="molecule type" value="Genomic_DNA"/>
</dbReference>
<evidence type="ECO:0000256" key="3">
    <source>
        <dbReference type="ARBA" id="ARBA00022737"/>
    </source>
</evidence>
<reference evidence="10 11" key="1">
    <citation type="submission" date="2016-10" db="EMBL/GenBank/DDBJ databases">
        <authorList>
            <person name="de Groot N.N."/>
        </authorList>
    </citation>
    <scope>NUCLEOTIDE SEQUENCE [LARGE SCALE GENOMIC DNA]</scope>
    <source>
        <strain evidence="10 11">DSM 23042</strain>
    </source>
</reference>
<dbReference type="GO" id="GO:0000976">
    <property type="term" value="F:transcription cis-regulatory region binding"/>
    <property type="evidence" value="ECO:0007669"/>
    <property type="project" value="TreeGrafter"/>
</dbReference>
<keyword evidence="6 7" id="KW-0804">Transcription</keyword>
<evidence type="ECO:0000313" key="10">
    <source>
        <dbReference type="EMBL" id="SES14800.1"/>
    </source>
</evidence>
<feature type="domain" description="SpoVT-AbrB" evidence="9">
    <location>
        <begin position="8"/>
        <end position="51"/>
    </location>
</feature>
<dbReference type="GO" id="GO:0003700">
    <property type="term" value="F:DNA-binding transcription factor activity"/>
    <property type="evidence" value="ECO:0007669"/>
    <property type="project" value="UniProtKB-UniRule"/>
</dbReference>
<evidence type="ECO:0000256" key="4">
    <source>
        <dbReference type="ARBA" id="ARBA00023015"/>
    </source>
</evidence>
<keyword evidence="2 7" id="KW-0963">Cytoplasm</keyword>
<dbReference type="PANTHER" id="PTHR34701">
    <property type="entry name" value="TRANSCRIPTIONAL REGULATOR MRAZ"/>
    <property type="match status" value="1"/>
</dbReference>
<dbReference type="InterPro" id="IPR003444">
    <property type="entry name" value="MraZ"/>
</dbReference>
<evidence type="ECO:0000313" key="11">
    <source>
        <dbReference type="Proteomes" id="UP000198885"/>
    </source>
</evidence>
<proteinExistence type="inferred from homology"/>
<evidence type="ECO:0000256" key="7">
    <source>
        <dbReference type="HAMAP-Rule" id="MF_01008"/>
    </source>
</evidence>
<feature type="compositionally biased region" description="Acidic residues" evidence="8">
    <location>
        <begin position="143"/>
        <end position="164"/>
    </location>
</feature>
<dbReference type="InterPro" id="IPR038619">
    <property type="entry name" value="MraZ_sf"/>
</dbReference>
<accession>A0A1H9UZ48</accession>
<dbReference type="Pfam" id="PF02381">
    <property type="entry name" value="MraZ"/>
    <property type="match status" value="1"/>
</dbReference>
<dbReference type="GO" id="GO:2000143">
    <property type="term" value="P:negative regulation of DNA-templated transcription initiation"/>
    <property type="evidence" value="ECO:0007669"/>
    <property type="project" value="TreeGrafter"/>
</dbReference>
<dbReference type="HAMAP" id="MF_01008">
    <property type="entry name" value="MraZ"/>
    <property type="match status" value="1"/>
</dbReference>
<dbReference type="STRING" id="641238.SAMN04490244_106120"/>
<dbReference type="InterPro" id="IPR037914">
    <property type="entry name" value="SpoVT-AbrB_sf"/>
</dbReference>
<dbReference type="GO" id="GO:0005737">
    <property type="term" value="C:cytoplasm"/>
    <property type="evidence" value="ECO:0007669"/>
    <property type="project" value="UniProtKB-UniRule"/>
</dbReference>
<dbReference type="PROSITE" id="PS51740">
    <property type="entry name" value="SPOVT_ABRB"/>
    <property type="match status" value="2"/>
</dbReference>
<feature type="region of interest" description="Disordered" evidence="8">
    <location>
        <begin position="136"/>
        <end position="164"/>
    </location>
</feature>
<feature type="domain" description="SpoVT-AbrB" evidence="9">
    <location>
        <begin position="92"/>
        <end position="135"/>
    </location>
</feature>
<comment type="subcellular location">
    <subcellularLocation>
        <location evidence="7">Cytoplasm</location>
        <location evidence="7">Nucleoid</location>
    </subcellularLocation>
</comment>
<gene>
    <name evidence="7" type="primary">mraZ</name>
    <name evidence="10" type="ORF">SAMN04490244_106120</name>
</gene>